<dbReference type="InterPro" id="IPR004089">
    <property type="entry name" value="MCPsignal_dom"/>
</dbReference>
<feature type="domain" description="Methyl-accepting transducer" evidence="9">
    <location>
        <begin position="401"/>
        <end position="630"/>
    </location>
</feature>
<evidence type="ECO:0000256" key="8">
    <source>
        <dbReference type="PROSITE-ProRule" id="PRU00284"/>
    </source>
</evidence>
<keyword evidence="3" id="KW-0145">Chemotaxis</keyword>
<comment type="subcellular location">
    <subcellularLocation>
        <location evidence="1">Cell membrane</location>
        <topology evidence="1">Multi-pass membrane protein</topology>
    </subcellularLocation>
</comment>
<feature type="domain" description="HAMP" evidence="10">
    <location>
        <begin position="344"/>
        <end position="396"/>
    </location>
</feature>
<evidence type="ECO:0000313" key="11">
    <source>
        <dbReference type="EMBL" id="GAA0754159.1"/>
    </source>
</evidence>
<dbReference type="SUPFAM" id="SSF58104">
    <property type="entry name" value="Methyl-accepting chemotaxis protein (MCP) signaling domain"/>
    <property type="match status" value="1"/>
</dbReference>
<keyword evidence="8" id="KW-0807">Transducer</keyword>
<evidence type="ECO:0000256" key="6">
    <source>
        <dbReference type="ARBA" id="ARBA00023136"/>
    </source>
</evidence>
<keyword evidence="5" id="KW-1133">Transmembrane helix</keyword>
<dbReference type="PANTHER" id="PTHR43531">
    <property type="entry name" value="PROTEIN ICFG"/>
    <property type="match status" value="1"/>
</dbReference>
<dbReference type="Pfam" id="PF00015">
    <property type="entry name" value="MCPsignal"/>
    <property type="match status" value="1"/>
</dbReference>
<dbReference type="Pfam" id="PF17200">
    <property type="entry name" value="sCache_2"/>
    <property type="match status" value="1"/>
</dbReference>
<evidence type="ECO:0000256" key="7">
    <source>
        <dbReference type="ARBA" id="ARBA00029447"/>
    </source>
</evidence>
<dbReference type="InterPro" id="IPR004090">
    <property type="entry name" value="Chemotax_Me-accpt_rcpt"/>
</dbReference>
<dbReference type="Proteomes" id="UP001500279">
    <property type="component" value="Unassembled WGS sequence"/>
</dbReference>
<comment type="similarity">
    <text evidence="7">Belongs to the methyl-accepting chemotaxis (MCP) protein family.</text>
</comment>
<organism evidence="11 12">
    <name type="scientific">Ideonella azotifigens</name>
    <dbReference type="NCBI Taxonomy" id="513160"/>
    <lineage>
        <taxon>Bacteria</taxon>
        <taxon>Pseudomonadati</taxon>
        <taxon>Pseudomonadota</taxon>
        <taxon>Betaproteobacteria</taxon>
        <taxon>Burkholderiales</taxon>
        <taxon>Sphaerotilaceae</taxon>
        <taxon>Ideonella</taxon>
    </lineage>
</organism>
<proteinExistence type="inferred from homology"/>
<dbReference type="PRINTS" id="PR00260">
    <property type="entry name" value="CHEMTRNSDUCR"/>
</dbReference>
<evidence type="ECO:0000256" key="2">
    <source>
        <dbReference type="ARBA" id="ARBA00022475"/>
    </source>
</evidence>
<keyword evidence="6" id="KW-0472">Membrane</keyword>
<reference evidence="11 12" key="1">
    <citation type="journal article" date="2019" name="Int. J. Syst. Evol. Microbiol.">
        <title>The Global Catalogue of Microorganisms (GCM) 10K type strain sequencing project: providing services to taxonomists for standard genome sequencing and annotation.</title>
        <authorList>
            <consortium name="The Broad Institute Genomics Platform"/>
            <consortium name="The Broad Institute Genome Sequencing Center for Infectious Disease"/>
            <person name="Wu L."/>
            <person name="Ma J."/>
        </authorList>
    </citation>
    <scope>NUCLEOTIDE SEQUENCE [LARGE SCALE GENOMIC DNA]</scope>
    <source>
        <strain evidence="11 12">JCM 15503</strain>
    </source>
</reference>
<gene>
    <name evidence="11" type="ORF">GCM10009107_30330</name>
</gene>
<dbReference type="CDD" id="cd11386">
    <property type="entry name" value="MCP_signal"/>
    <property type="match status" value="1"/>
</dbReference>
<dbReference type="InterPro" id="IPR051310">
    <property type="entry name" value="MCP_chemotaxis"/>
</dbReference>
<evidence type="ECO:0000256" key="3">
    <source>
        <dbReference type="ARBA" id="ARBA00022500"/>
    </source>
</evidence>
<evidence type="ECO:0000259" key="9">
    <source>
        <dbReference type="PROSITE" id="PS50111"/>
    </source>
</evidence>
<dbReference type="Gene3D" id="1.10.287.950">
    <property type="entry name" value="Methyl-accepting chemotaxis protein"/>
    <property type="match status" value="1"/>
</dbReference>
<evidence type="ECO:0000256" key="5">
    <source>
        <dbReference type="ARBA" id="ARBA00022989"/>
    </source>
</evidence>
<dbReference type="PANTHER" id="PTHR43531:SF11">
    <property type="entry name" value="METHYL-ACCEPTING CHEMOTAXIS PROTEIN 3"/>
    <property type="match status" value="1"/>
</dbReference>
<keyword evidence="4" id="KW-0812">Transmembrane</keyword>
<keyword evidence="2" id="KW-1003">Cell membrane</keyword>
<dbReference type="RefSeq" id="WP_141288374.1">
    <property type="nucleotide sequence ID" value="NZ_BAAAEW010000020.1"/>
</dbReference>
<accession>A0ABN1K435</accession>
<dbReference type="SMART" id="SM00283">
    <property type="entry name" value="MA"/>
    <property type="match status" value="1"/>
</dbReference>
<evidence type="ECO:0000256" key="1">
    <source>
        <dbReference type="ARBA" id="ARBA00004651"/>
    </source>
</evidence>
<sequence length="776" mass="82903">MMKPMKRLLQPGIGLMRRLRMPTKLGLMAAMLLVPMVLVMVNQARQKLAEVELANTEREGVRVVRALSDLVAETQAHRGLSNRVLGGDEGARAALLESHGRLQQGLTEVDAVVSELHAFSLRTEWDALRQPLQTLAQPAPAGTNRTALFAEHSASVDALRQLVLLTGERSTLLLDPEAQTFFLMDIVVERTIPWTENLGVMRGEGAALIKRGEATGADRARVLGRAAALATIDADMQFRVDALQRAGAPMPSHWEAAKQRSNAYASQVKQIFSGDAIEGDPGAYFAAGTEAIEQVVALQHEISEKLDASLVARIDAVRYSLWLQLGACALGMLLWIYLASSLYASFISGLNALRLGVAAMERGDMAHSVRIEGHDEVAEIGALVEKMSHQLSSMVAEIRSSAVRVGLAGQQLVASSDALSTRTDAQAASLQQTMATVSELSKAVSSNAEASRELDHLTDRLRDQTEAGGDAMRSSVEAMGQLEASSRRMAEIIGVIDGIAFQTNILALNAAVEAARAGEAGRGFAVVATEVRQLAQRSASAAGEIRQLIGSSTTQVGSSVASIQSVSGTLQTVVAGVRDVSHRLRSIAQASAVQSEGLVQVSASVAGMEEITRQNAEMVVESATASTELVSRAGALGEAVAAIRLRQGSADEAYAMVTKAMKLIDSRGLDAASKLFCQPDGGFLDRDLYVFIVDREGRYRTHGAKPAMNGKRVHDVPGIDGDRFTREAWQASEGSHWVEYDIVNPETGSVMPKASFVQAIDAKLLLGCGVYRVKGH</sequence>
<protein>
    <submittedName>
        <fullName evidence="11">Methyl-accepting chemotaxis protein</fullName>
    </submittedName>
</protein>
<name>A0ABN1K435_9BURK</name>
<evidence type="ECO:0000259" key="10">
    <source>
        <dbReference type="PROSITE" id="PS50885"/>
    </source>
</evidence>
<dbReference type="PROSITE" id="PS50885">
    <property type="entry name" value="HAMP"/>
    <property type="match status" value="1"/>
</dbReference>
<dbReference type="InterPro" id="IPR003660">
    <property type="entry name" value="HAMP_dom"/>
</dbReference>
<keyword evidence="12" id="KW-1185">Reference proteome</keyword>
<dbReference type="EMBL" id="BAAAEW010000020">
    <property type="protein sequence ID" value="GAA0754159.1"/>
    <property type="molecule type" value="Genomic_DNA"/>
</dbReference>
<dbReference type="InterPro" id="IPR033480">
    <property type="entry name" value="sCache_2"/>
</dbReference>
<dbReference type="SMART" id="SM00304">
    <property type="entry name" value="HAMP"/>
    <property type="match status" value="1"/>
</dbReference>
<evidence type="ECO:0000256" key="4">
    <source>
        <dbReference type="ARBA" id="ARBA00022692"/>
    </source>
</evidence>
<dbReference type="PROSITE" id="PS50111">
    <property type="entry name" value="CHEMOTAXIS_TRANSDUC_2"/>
    <property type="match status" value="1"/>
</dbReference>
<evidence type="ECO:0000313" key="12">
    <source>
        <dbReference type="Proteomes" id="UP001500279"/>
    </source>
</evidence>
<comment type="caution">
    <text evidence="11">The sequence shown here is derived from an EMBL/GenBank/DDBJ whole genome shotgun (WGS) entry which is preliminary data.</text>
</comment>